<evidence type="ECO:0000256" key="1">
    <source>
        <dbReference type="ARBA" id="ARBA00023604"/>
    </source>
</evidence>
<comment type="similarity">
    <text evidence="1">Belongs to the asaB hydroxylase/desaturase family.</text>
</comment>
<organism evidence="2 3">
    <name type="scientific">Xylaria hypoxylon</name>
    <dbReference type="NCBI Taxonomy" id="37992"/>
    <lineage>
        <taxon>Eukaryota</taxon>
        <taxon>Fungi</taxon>
        <taxon>Dikarya</taxon>
        <taxon>Ascomycota</taxon>
        <taxon>Pezizomycotina</taxon>
        <taxon>Sordariomycetes</taxon>
        <taxon>Xylariomycetidae</taxon>
        <taxon>Xylariales</taxon>
        <taxon>Xylariaceae</taxon>
        <taxon>Xylaria</taxon>
    </lineage>
</organism>
<dbReference type="EMBL" id="SKBN01000026">
    <property type="protein sequence ID" value="TGJ86491.1"/>
    <property type="molecule type" value="Genomic_DNA"/>
</dbReference>
<dbReference type="InterPro" id="IPR044053">
    <property type="entry name" value="AsaB-like"/>
</dbReference>
<dbReference type="STRING" id="37992.A0A4Z0Z486"/>
<dbReference type="AlphaFoldDB" id="A0A4Z0Z486"/>
<dbReference type="OrthoDB" id="412788at2759"/>
<gene>
    <name evidence="2" type="ORF">E0Z10_g2245</name>
</gene>
<dbReference type="PANTHER" id="PTHR34598:SF3">
    <property type="entry name" value="OXIDOREDUCTASE AN1597"/>
    <property type="match status" value="1"/>
</dbReference>
<dbReference type="NCBIfam" id="NF041278">
    <property type="entry name" value="CmcJ_NvfI_EfuI"/>
    <property type="match status" value="1"/>
</dbReference>
<name>A0A4Z0Z486_9PEZI</name>
<dbReference type="GO" id="GO:0016491">
    <property type="term" value="F:oxidoreductase activity"/>
    <property type="evidence" value="ECO:0007669"/>
    <property type="project" value="InterPro"/>
</dbReference>
<keyword evidence="3" id="KW-1185">Reference proteome</keyword>
<sequence length="143" mass="16399">MITLAPIRVAHVDQTPAAAVDRATELLKKRFRIINVWRPFGSPVELFPLVLCDRSSVPREQLVEVNVVRQSFPGESYYPLESKVYKWHFLNKQSPDEVLLIKMNSSDTNVKAHYCPHALFSQTDDTNAKDRESIEVRALVFTD</sequence>
<evidence type="ECO:0000313" key="3">
    <source>
        <dbReference type="Proteomes" id="UP000297716"/>
    </source>
</evidence>
<proteinExistence type="inferred from homology"/>
<reference evidence="2 3" key="1">
    <citation type="submission" date="2019-03" db="EMBL/GenBank/DDBJ databases">
        <title>Draft genome sequence of Xylaria hypoxylon DSM 108379, a ubiquitous saprotrophic-parasitic fungi on hardwood.</title>
        <authorList>
            <person name="Buettner E."/>
            <person name="Leonhardt S."/>
            <person name="Gebauer A.M."/>
            <person name="Liers C."/>
            <person name="Hofrichter M."/>
            <person name="Kellner H."/>
        </authorList>
    </citation>
    <scope>NUCLEOTIDE SEQUENCE [LARGE SCALE GENOMIC DNA]</scope>
    <source>
        <strain evidence="2 3">DSM 108379</strain>
    </source>
</reference>
<evidence type="ECO:0000313" key="2">
    <source>
        <dbReference type="EMBL" id="TGJ86491.1"/>
    </source>
</evidence>
<dbReference type="Proteomes" id="UP000297716">
    <property type="component" value="Unassembled WGS sequence"/>
</dbReference>
<accession>A0A4Z0Z486</accession>
<protein>
    <submittedName>
        <fullName evidence="2">Uncharacterized protein</fullName>
    </submittedName>
</protein>
<dbReference type="PANTHER" id="PTHR34598">
    <property type="entry name" value="BLL6449 PROTEIN"/>
    <property type="match status" value="1"/>
</dbReference>
<comment type="caution">
    <text evidence="2">The sequence shown here is derived from an EMBL/GenBank/DDBJ whole genome shotgun (WGS) entry which is preliminary data.</text>
</comment>